<dbReference type="InterPro" id="IPR005502">
    <property type="entry name" value="Ribosyl_crysJ1"/>
</dbReference>
<proteinExistence type="predicted"/>
<accession>N9ML17</accession>
<dbReference type="InterPro" id="IPR050792">
    <property type="entry name" value="ADP-ribosylglycohydrolase"/>
</dbReference>
<evidence type="ECO:0000256" key="1">
    <source>
        <dbReference type="PIRSR" id="PIRSR605502-1"/>
    </source>
</evidence>
<organism evidence="2 4">
    <name type="scientific">Acinetobacter courvalinii</name>
    <dbReference type="NCBI Taxonomy" id="280147"/>
    <lineage>
        <taxon>Bacteria</taxon>
        <taxon>Pseudomonadati</taxon>
        <taxon>Pseudomonadota</taxon>
        <taxon>Gammaproteobacteria</taxon>
        <taxon>Moraxellales</taxon>
        <taxon>Moraxellaceae</taxon>
        <taxon>Acinetobacter</taxon>
    </lineage>
</organism>
<keyword evidence="4" id="KW-1185">Reference proteome</keyword>
<name>N9RC38_9GAMM</name>
<dbReference type="Gene3D" id="1.10.4080.10">
    <property type="entry name" value="ADP-ribosylation/Crystallin J1"/>
    <property type="match status" value="1"/>
</dbReference>
<dbReference type="STRING" id="1217698.F888_00590"/>
<dbReference type="SUPFAM" id="SSF101478">
    <property type="entry name" value="ADP-ribosylglycohydrolase"/>
    <property type="match status" value="1"/>
</dbReference>
<comment type="cofactor">
    <cofactor evidence="1">
        <name>Mg(2+)</name>
        <dbReference type="ChEBI" id="CHEBI:18420"/>
    </cofactor>
    <text evidence="1">Binds 2 magnesium ions per subunit.</text>
</comment>
<comment type="caution">
    <text evidence="2">The sequence shown here is derived from an EMBL/GenBank/DDBJ whole genome shotgun (WGS) entry which is preliminary data.</text>
</comment>
<dbReference type="RefSeq" id="WP_005228022.1">
    <property type="nucleotide sequence ID" value="NZ_BMDA01000002.1"/>
</dbReference>
<dbReference type="GO" id="GO:0046872">
    <property type="term" value="F:metal ion binding"/>
    <property type="evidence" value="ECO:0007669"/>
    <property type="project" value="UniProtKB-KW"/>
</dbReference>
<evidence type="ECO:0008006" key="6">
    <source>
        <dbReference type="Google" id="ProtNLM"/>
    </source>
</evidence>
<dbReference type="PATRIC" id="fig|1217698.3.peg.569"/>
<dbReference type="Proteomes" id="UP000013200">
    <property type="component" value="Unassembled WGS sequence"/>
</dbReference>
<feature type="binding site" evidence="1">
    <location>
        <position position="226"/>
    </location>
    <ligand>
        <name>Mg(2+)</name>
        <dbReference type="ChEBI" id="CHEBI:18420"/>
        <label>1</label>
    </ligand>
</feature>
<dbReference type="AlphaFoldDB" id="N9RC38"/>
<dbReference type="HOGENOM" id="CLU_993108_0_0_6"/>
<protein>
    <recommendedName>
        <fullName evidence="6">ADP-ribosylglycohydrolase</fullName>
    </recommendedName>
</protein>
<dbReference type="EMBL" id="BMDA01000002">
    <property type="protein sequence ID" value="GGH36150.1"/>
    <property type="molecule type" value="Genomic_DNA"/>
</dbReference>
<dbReference type="InterPro" id="IPR036705">
    <property type="entry name" value="Ribosyl_crysJ1_sf"/>
</dbReference>
<dbReference type="Proteomes" id="UP000652691">
    <property type="component" value="Unassembled WGS sequence"/>
</dbReference>
<keyword evidence="1" id="KW-0479">Metal-binding</keyword>
<dbReference type="GeneID" id="80104549"/>
<accession>N9RC38</accession>
<feature type="binding site" evidence="1">
    <location>
        <position position="229"/>
    </location>
    <ligand>
        <name>Mg(2+)</name>
        <dbReference type="ChEBI" id="CHEBI:18420"/>
        <label>1</label>
    </ligand>
</feature>
<keyword evidence="1" id="KW-0460">Magnesium</keyword>
<evidence type="ECO:0000313" key="4">
    <source>
        <dbReference type="Proteomes" id="UP000013200"/>
    </source>
</evidence>
<dbReference type="Pfam" id="PF03747">
    <property type="entry name" value="ADP_ribosyl_GH"/>
    <property type="match status" value="1"/>
</dbReference>
<dbReference type="PANTHER" id="PTHR16222">
    <property type="entry name" value="ADP-RIBOSYLGLYCOHYDROLASE"/>
    <property type="match status" value="1"/>
</dbReference>
<feature type="binding site" evidence="1">
    <location>
        <position position="46"/>
    </location>
    <ligand>
        <name>Mg(2+)</name>
        <dbReference type="ChEBI" id="CHEBI:18420"/>
        <label>1</label>
    </ligand>
</feature>
<reference evidence="3" key="3">
    <citation type="submission" date="2024-03" db="EMBL/GenBank/DDBJ databases">
        <authorList>
            <person name="Sun Q."/>
            <person name="Sedlacek I."/>
        </authorList>
    </citation>
    <scope>NUCLEOTIDE SEQUENCE</scope>
    <source>
        <strain evidence="3">CCM 8635</strain>
    </source>
</reference>
<sequence>MLTEIAIADAYGAGFEFCATEKINAHNNLVSYCQHELYDISGQYTDDTQMSIAIAEFILSGAEWTKENIATKFIECFQRDIRVGYSEGFYNLLTQVRSGKELLNMLISTSERNGAAMRSVPIGFLKNRSDVITFATLQAQITHNTKLGISSSCAVGLAAYFGLQENGRLAELKKFLECEGLNEWNFNWQERVSLNAYDTVSAAFTCLLKHDSMSSLLKACIQLGGDTDSVASIAIGLATCFTEYKNDLPNHLFEMLKENNYGIPFLKSLDRDLINLLNPIDDH</sequence>
<feature type="binding site" evidence="1">
    <location>
        <position position="45"/>
    </location>
    <ligand>
        <name>Mg(2+)</name>
        <dbReference type="ChEBI" id="CHEBI:18420"/>
        <label>1</label>
    </ligand>
</feature>
<dbReference type="PANTHER" id="PTHR16222:SF12">
    <property type="entry name" value="ADP-RIBOSYLGLYCOHYDROLASE-RELATED"/>
    <property type="match status" value="1"/>
</dbReference>
<feature type="binding site" evidence="1">
    <location>
        <position position="47"/>
    </location>
    <ligand>
        <name>Mg(2+)</name>
        <dbReference type="ChEBI" id="CHEBI:18420"/>
        <label>1</label>
    </ligand>
</feature>
<gene>
    <name evidence="2" type="ORF">F888_00590</name>
    <name evidence="3" type="ORF">GCM10007354_19780</name>
</gene>
<evidence type="ECO:0000313" key="2">
    <source>
        <dbReference type="EMBL" id="ENX39951.1"/>
    </source>
</evidence>
<dbReference type="EMBL" id="APSA01000003">
    <property type="protein sequence ID" value="ENX39951.1"/>
    <property type="molecule type" value="Genomic_DNA"/>
</dbReference>
<reference evidence="3 5" key="2">
    <citation type="journal article" date="2014" name="Int. J. Syst. Evol. Microbiol.">
        <title>Complete genome sequence of Corynebacterium casei LMG S-19264T (=DSM 44701T), isolated from a smear-ripened cheese.</title>
        <authorList>
            <consortium name="US DOE Joint Genome Institute (JGI-PGF)"/>
            <person name="Walter F."/>
            <person name="Albersmeier A."/>
            <person name="Kalinowski J."/>
            <person name="Ruckert C."/>
        </authorList>
    </citation>
    <scope>NUCLEOTIDE SEQUENCE [LARGE SCALE GENOMIC DNA]</scope>
    <source>
        <strain evidence="3 5">CCM 8635</strain>
    </source>
</reference>
<feature type="binding site" evidence="1">
    <location>
        <position position="228"/>
    </location>
    <ligand>
        <name>Mg(2+)</name>
        <dbReference type="ChEBI" id="CHEBI:18420"/>
        <label>1</label>
    </ligand>
</feature>
<evidence type="ECO:0000313" key="5">
    <source>
        <dbReference type="Proteomes" id="UP000652691"/>
    </source>
</evidence>
<reference evidence="2 4" key="1">
    <citation type="submission" date="2013-02" db="EMBL/GenBank/DDBJ databases">
        <title>The Genome Sequence of Acinetobacter sp. NIPH 3623.</title>
        <authorList>
            <consortium name="The Broad Institute Genome Sequencing Platform"/>
            <consortium name="The Broad Institute Genome Sequencing Center for Infectious Disease"/>
            <person name="Cerqueira G."/>
            <person name="Feldgarden M."/>
            <person name="Courvalin P."/>
            <person name="Perichon B."/>
            <person name="Grillot-Courvalin C."/>
            <person name="Clermont D."/>
            <person name="Rocha E."/>
            <person name="Yoon E.-J."/>
            <person name="Nemec A."/>
            <person name="Walker B."/>
            <person name="Young S.K."/>
            <person name="Zeng Q."/>
            <person name="Gargeya S."/>
            <person name="Fitzgerald M."/>
            <person name="Haas B."/>
            <person name="Abouelleil A."/>
            <person name="Alvarado L."/>
            <person name="Arachchi H.M."/>
            <person name="Berlin A.M."/>
            <person name="Chapman S.B."/>
            <person name="Dewar J."/>
            <person name="Goldberg J."/>
            <person name="Griggs A."/>
            <person name="Gujja S."/>
            <person name="Hansen M."/>
            <person name="Howarth C."/>
            <person name="Imamovic A."/>
            <person name="Larimer J."/>
            <person name="McCowan C."/>
            <person name="Murphy C."/>
            <person name="Neiman D."/>
            <person name="Pearson M."/>
            <person name="Priest M."/>
            <person name="Roberts A."/>
            <person name="Saif S."/>
            <person name="Shea T."/>
            <person name="Sisk P."/>
            <person name="Sykes S."/>
            <person name="Wortman J."/>
            <person name="Nusbaum C."/>
            <person name="Birren B."/>
        </authorList>
    </citation>
    <scope>NUCLEOTIDE SEQUENCE [LARGE SCALE GENOMIC DNA]</scope>
    <source>
        <strain evidence="2 4">NIPH 3623</strain>
    </source>
</reference>
<evidence type="ECO:0000313" key="3">
    <source>
        <dbReference type="EMBL" id="GGH36150.1"/>
    </source>
</evidence>
<dbReference type="OrthoDB" id="9798107at2"/>